<dbReference type="InterPro" id="IPR010065">
    <property type="entry name" value="AA_ABC_transptr_permease_3TM"/>
</dbReference>
<dbReference type="Gene3D" id="1.10.3720.10">
    <property type="entry name" value="MetI-like"/>
    <property type="match status" value="1"/>
</dbReference>
<comment type="function">
    <text evidence="1">Part of the binding-protein-dependent transport system for glutamine; probably responsible for the translocation of the substrate across the membrane.</text>
</comment>
<dbReference type="PROSITE" id="PS50928">
    <property type="entry name" value="ABC_TM1"/>
    <property type="match status" value="1"/>
</dbReference>
<dbReference type="AlphaFoldDB" id="A0A512NHA1"/>
<evidence type="ECO:0000256" key="11">
    <source>
        <dbReference type="ARBA" id="ARBA00062718"/>
    </source>
</evidence>
<evidence type="ECO:0000256" key="7">
    <source>
        <dbReference type="ARBA" id="ARBA00022970"/>
    </source>
</evidence>
<keyword evidence="6 13" id="KW-0812">Transmembrane</keyword>
<evidence type="ECO:0000256" key="6">
    <source>
        <dbReference type="ARBA" id="ARBA00022692"/>
    </source>
</evidence>
<dbReference type="InterPro" id="IPR000515">
    <property type="entry name" value="MetI-like"/>
</dbReference>
<dbReference type="CDD" id="cd06261">
    <property type="entry name" value="TM_PBP2"/>
    <property type="match status" value="1"/>
</dbReference>
<comment type="subcellular location">
    <subcellularLocation>
        <location evidence="2">Cell inner membrane</location>
        <topology evidence="2">Multi-pass membrane protein</topology>
    </subcellularLocation>
    <subcellularLocation>
        <location evidence="13">Cell membrane</location>
        <topology evidence="13">Multi-pass membrane protein</topology>
    </subcellularLocation>
</comment>
<evidence type="ECO:0000256" key="10">
    <source>
        <dbReference type="ARBA" id="ARBA00060298"/>
    </source>
</evidence>
<protein>
    <recommendedName>
        <fullName evidence="12">Glutamate/aspartate import permease protein GltK</fullName>
    </recommendedName>
</protein>
<dbReference type="Proteomes" id="UP000321058">
    <property type="component" value="Unassembled WGS sequence"/>
</dbReference>
<dbReference type="GO" id="GO:0006865">
    <property type="term" value="P:amino acid transport"/>
    <property type="evidence" value="ECO:0007669"/>
    <property type="project" value="UniProtKB-KW"/>
</dbReference>
<feature type="transmembrane region" description="Helical" evidence="13">
    <location>
        <begin position="27"/>
        <end position="47"/>
    </location>
</feature>
<comment type="similarity">
    <text evidence="3">Belongs to the binding-protein-dependent transport system permease family. HisMQ subfamily.</text>
</comment>
<dbReference type="InterPro" id="IPR035906">
    <property type="entry name" value="MetI-like_sf"/>
</dbReference>
<keyword evidence="7" id="KW-0029">Amino-acid transport</keyword>
<comment type="function">
    <text evidence="10">Part of the ABC transporter complex GltIJKL involved in glutamate and aspartate uptake. Probably responsible for the translocation of the substrate across the membrane.</text>
</comment>
<comment type="subunit">
    <text evidence="11">The complex is composed of two ATP-binding proteins (GltL), two transmembrane proteins (GltJ and GltK) and a solute-binding protein (GltI).</text>
</comment>
<evidence type="ECO:0000256" key="3">
    <source>
        <dbReference type="ARBA" id="ARBA00010072"/>
    </source>
</evidence>
<dbReference type="InterPro" id="IPR043429">
    <property type="entry name" value="ArtM/GltK/GlnP/TcyL/YhdX-like"/>
</dbReference>
<evidence type="ECO:0000256" key="13">
    <source>
        <dbReference type="RuleBase" id="RU363032"/>
    </source>
</evidence>
<proteinExistence type="inferred from homology"/>
<evidence type="ECO:0000259" key="14">
    <source>
        <dbReference type="PROSITE" id="PS50928"/>
    </source>
</evidence>
<dbReference type="GO" id="GO:0043190">
    <property type="term" value="C:ATP-binding cassette (ABC) transporter complex"/>
    <property type="evidence" value="ECO:0007669"/>
    <property type="project" value="InterPro"/>
</dbReference>
<feature type="domain" description="ABC transmembrane type-1" evidence="14">
    <location>
        <begin position="21"/>
        <end position="210"/>
    </location>
</feature>
<dbReference type="RefSeq" id="WP_147153458.1">
    <property type="nucleotide sequence ID" value="NZ_BKAJ01000098.1"/>
</dbReference>
<comment type="caution">
    <text evidence="15">The sequence shown here is derived from an EMBL/GenBank/DDBJ whole genome shotgun (WGS) entry which is preliminary data.</text>
</comment>
<accession>A0A512NHA1</accession>
<organism evidence="15 16">
    <name type="scientific">Reyranella soli</name>
    <dbReference type="NCBI Taxonomy" id="1230389"/>
    <lineage>
        <taxon>Bacteria</taxon>
        <taxon>Pseudomonadati</taxon>
        <taxon>Pseudomonadota</taxon>
        <taxon>Alphaproteobacteria</taxon>
        <taxon>Hyphomicrobiales</taxon>
        <taxon>Reyranellaceae</taxon>
        <taxon>Reyranella</taxon>
    </lineage>
</organism>
<dbReference type="FunFam" id="1.10.3720.10:FF:000006">
    <property type="entry name" value="Glutamate/aspartate ABC transporter, permease protein GltK"/>
    <property type="match status" value="1"/>
</dbReference>
<dbReference type="OrthoDB" id="7190458at2"/>
<feature type="transmembrane region" description="Helical" evidence="13">
    <location>
        <begin position="191"/>
        <end position="210"/>
    </location>
</feature>
<reference evidence="15 16" key="1">
    <citation type="submission" date="2019-07" db="EMBL/GenBank/DDBJ databases">
        <title>Whole genome shotgun sequence of Reyranella soli NBRC 108950.</title>
        <authorList>
            <person name="Hosoyama A."/>
            <person name="Uohara A."/>
            <person name="Ohji S."/>
            <person name="Ichikawa N."/>
        </authorList>
    </citation>
    <scope>NUCLEOTIDE SEQUENCE [LARGE SCALE GENOMIC DNA]</scope>
    <source>
        <strain evidence="15 16">NBRC 108950</strain>
    </source>
</reference>
<keyword evidence="5" id="KW-1003">Cell membrane</keyword>
<gene>
    <name evidence="15" type="ORF">RSO01_54940</name>
</gene>
<keyword evidence="8 13" id="KW-1133">Transmembrane helix</keyword>
<keyword evidence="4 13" id="KW-0813">Transport</keyword>
<feature type="transmembrane region" description="Helical" evidence="13">
    <location>
        <begin position="68"/>
        <end position="86"/>
    </location>
</feature>
<evidence type="ECO:0000256" key="1">
    <source>
        <dbReference type="ARBA" id="ARBA00003159"/>
    </source>
</evidence>
<evidence type="ECO:0000256" key="2">
    <source>
        <dbReference type="ARBA" id="ARBA00004429"/>
    </source>
</evidence>
<name>A0A512NHA1_9HYPH</name>
<evidence type="ECO:0000256" key="9">
    <source>
        <dbReference type="ARBA" id="ARBA00023136"/>
    </source>
</evidence>
<evidence type="ECO:0000313" key="15">
    <source>
        <dbReference type="EMBL" id="GEP58328.1"/>
    </source>
</evidence>
<keyword evidence="16" id="KW-1185">Reference proteome</keyword>
<evidence type="ECO:0000256" key="5">
    <source>
        <dbReference type="ARBA" id="ARBA00022475"/>
    </source>
</evidence>
<dbReference type="PANTHER" id="PTHR30614">
    <property type="entry name" value="MEMBRANE COMPONENT OF AMINO ACID ABC TRANSPORTER"/>
    <property type="match status" value="1"/>
</dbReference>
<evidence type="ECO:0000256" key="8">
    <source>
        <dbReference type="ARBA" id="ARBA00022989"/>
    </source>
</evidence>
<dbReference type="NCBIfam" id="TIGR01726">
    <property type="entry name" value="HEQRo_perm_3TM"/>
    <property type="match status" value="1"/>
</dbReference>
<evidence type="ECO:0000256" key="4">
    <source>
        <dbReference type="ARBA" id="ARBA00022448"/>
    </source>
</evidence>
<dbReference type="Pfam" id="PF00528">
    <property type="entry name" value="BPD_transp_1"/>
    <property type="match status" value="1"/>
</dbReference>
<evidence type="ECO:0000313" key="16">
    <source>
        <dbReference type="Proteomes" id="UP000321058"/>
    </source>
</evidence>
<sequence>MAYQWDFTPVFANSELLAQGLLNTLKVTGASLACGLVLGLGFALMRLSRHRLASWPAGFVIEVFRTTPPLVQLFWFFFALPLIAGIEMTPLLAAIVTFSIQSAAFFAEVFRAGIVSVERGQWDGARAIGMTNGQALRRIVLPQAIKRMIPAFMERAIELMKTTTLVATIAYADLLFAANEIAQKTFRPLETFTVAALIYFVVITAISLLARQLERRLAVSGESTVH</sequence>
<dbReference type="PANTHER" id="PTHR30614:SF20">
    <property type="entry name" value="GLUTAMINE TRANSPORT SYSTEM PERMEASE PROTEIN GLNP"/>
    <property type="match status" value="1"/>
</dbReference>
<dbReference type="EMBL" id="BKAJ01000098">
    <property type="protein sequence ID" value="GEP58328.1"/>
    <property type="molecule type" value="Genomic_DNA"/>
</dbReference>
<keyword evidence="9 13" id="KW-0472">Membrane</keyword>
<dbReference type="GO" id="GO:0022857">
    <property type="term" value="F:transmembrane transporter activity"/>
    <property type="evidence" value="ECO:0007669"/>
    <property type="project" value="InterPro"/>
</dbReference>
<feature type="transmembrane region" description="Helical" evidence="13">
    <location>
        <begin position="156"/>
        <end position="179"/>
    </location>
</feature>
<evidence type="ECO:0000256" key="12">
    <source>
        <dbReference type="ARBA" id="ARBA00073645"/>
    </source>
</evidence>
<dbReference type="SUPFAM" id="SSF161098">
    <property type="entry name" value="MetI-like"/>
    <property type="match status" value="1"/>
</dbReference>